<organism evidence="5 6">
    <name type="scientific">Paramuricea clavata</name>
    <name type="common">Red gorgonian</name>
    <name type="synonym">Violescent sea-whip</name>
    <dbReference type="NCBI Taxonomy" id="317549"/>
    <lineage>
        <taxon>Eukaryota</taxon>
        <taxon>Metazoa</taxon>
        <taxon>Cnidaria</taxon>
        <taxon>Anthozoa</taxon>
        <taxon>Octocorallia</taxon>
        <taxon>Malacalcyonacea</taxon>
        <taxon>Plexauridae</taxon>
        <taxon>Paramuricea</taxon>
    </lineage>
</organism>
<evidence type="ECO:0000313" key="5">
    <source>
        <dbReference type="EMBL" id="CAB4010783.1"/>
    </source>
</evidence>
<keyword evidence="6" id="KW-1185">Reference proteome</keyword>
<dbReference type="EMBL" id="CACRXK020006903">
    <property type="protein sequence ID" value="CAB4010783.1"/>
    <property type="molecule type" value="Genomic_DNA"/>
</dbReference>
<dbReference type="PANTHER" id="PTHR16146:SF46">
    <property type="entry name" value="INTELECTIN-1A-RELATED"/>
    <property type="match status" value="1"/>
</dbReference>
<evidence type="ECO:0000256" key="4">
    <source>
        <dbReference type="ARBA" id="ARBA00023157"/>
    </source>
</evidence>
<evidence type="ECO:0000256" key="3">
    <source>
        <dbReference type="ARBA" id="ARBA00022837"/>
    </source>
</evidence>
<keyword evidence="3" id="KW-0106">Calcium</keyword>
<dbReference type="GO" id="GO:0046872">
    <property type="term" value="F:metal ion binding"/>
    <property type="evidence" value="ECO:0007669"/>
    <property type="project" value="UniProtKB-KW"/>
</dbReference>
<dbReference type="InterPro" id="IPR002181">
    <property type="entry name" value="Fibrinogen_a/b/g_C_dom"/>
</dbReference>
<protein>
    <submittedName>
        <fullName evidence="5">Uncharacterized protein</fullName>
    </submittedName>
</protein>
<dbReference type="SUPFAM" id="SSF56496">
    <property type="entry name" value="Fibrinogen C-terminal domain-like"/>
    <property type="match status" value="1"/>
</dbReference>
<dbReference type="NCBIfam" id="NF040941">
    <property type="entry name" value="GGGWT_bact"/>
    <property type="match status" value="1"/>
</dbReference>
<dbReference type="GO" id="GO:0070492">
    <property type="term" value="F:oligosaccharide binding"/>
    <property type="evidence" value="ECO:0007669"/>
    <property type="project" value="TreeGrafter"/>
</dbReference>
<dbReference type="Gene3D" id="3.90.215.10">
    <property type="entry name" value="Gamma Fibrinogen, chain A, domain 1"/>
    <property type="match status" value="1"/>
</dbReference>
<gene>
    <name evidence="5" type="ORF">PACLA_8A071683</name>
</gene>
<proteinExistence type="predicted"/>
<accession>A0A7D9EJ39</accession>
<keyword evidence="2" id="KW-0430">Lectin</keyword>
<evidence type="ECO:0000313" key="6">
    <source>
        <dbReference type="Proteomes" id="UP001152795"/>
    </source>
</evidence>
<dbReference type="PROSITE" id="PS51406">
    <property type="entry name" value="FIBRINOGEN_C_2"/>
    <property type="match status" value="1"/>
</dbReference>
<sequence>MVKNREDNDKLLVCAEENKVYLWKATDGSNSTGEFFNPAYDCSDALNKISQAKDGFYWIKLSGNIPNKAYCDMSTDGGGWVLIGRKTNAVTWTVPSNNKTVEPFGKPHWSSSLGDAPIIDFRVQVAIKKISAQQELIGRSFRLKNKRPLKKLLMLNKGGCGRLSPGIGDISYVKDLQTEKIVTTKFRCSHFSSYHSKSDGFGWDMLNNCLNRPCHLALPSTKNTQFKLIFQELLAIVRLEISLQESLMSQPHLLAVKIIK</sequence>
<dbReference type="GO" id="GO:0005615">
    <property type="term" value="C:extracellular space"/>
    <property type="evidence" value="ECO:0007669"/>
    <property type="project" value="TreeGrafter"/>
</dbReference>
<comment type="caution">
    <text evidence="5">The sequence shown here is derived from an EMBL/GenBank/DDBJ whole genome shotgun (WGS) entry which is preliminary data.</text>
</comment>
<dbReference type="Pfam" id="PF00147">
    <property type="entry name" value="Fibrinogen_C"/>
    <property type="match status" value="1"/>
</dbReference>
<evidence type="ECO:0000256" key="1">
    <source>
        <dbReference type="ARBA" id="ARBA00022723"/>
    </source>
</evidence>
<dbReference type="InterPro" id="IPR036056">
    <property type="entry name" value="Fibrinogen-like_C"/>
</dbReference>
<dbReference type="PANTHER" id="PTHR16146">
    <property type="entry name" value="INTELECTIN"/>
    <property type="match status" value="1"/>
</dbReference>
<reference evidence="5" key="1">
    <citation type="submission" date="2020-04" db="EMBL/GenBank/DDBJ databases">
        <authorList>
            <person name="Alioto T."/>
            <person name="Alioto T."/>
            <person name="Gomez Garrido J."/>
        </authorList>
    </citation>
    <scope>NUCLEOTIDE SEQUENCE</scope>
    <source>
        <strain evidence="5">A484AB</strain>
    </source>
</reference>
<keyword evidence="4" id="KW-1015">Disulfide bond</keyword>
<keyword evidence="1" id="KW-0479">Metal-binding</keyword>
<dbReference type="AlphaFoldDB" id="A0A7D9EJ39"/>
<evidence type="ECO:0000256" key="2">
    <source>
        <dbReference type="ARBA" id="ARBA00022734"/>
    </source>
</evidence>
<dbReference type="Proteomes" id="UP001152795">
    <property type="component" value="Unassembled WGS sequence"/>
</dbReference>
<dbReference type="InterPro" id="IPR014716">
    <property type="entry name" value="Fibrinogen_a/b/g_C_1"/>
</dbReference>
<name>A0A7D9EJ39_PARCT</name>
<dbReference type="OrthoDB" id="5971203at2759"/>